<sequence length="66" mass="7551">MANALEQNLSLRSSTLRIMQSQQLTIVVGSQLPQVRANLSPVELVPPETREEMQQRSGSWRKVFRE</sequence>
<proteinExistence type="predicted"/>
<dbReference type="EMBL" id="JAEKJR010000001">
    <property type="protein sequence ID" value="MBN8430297.1"/>
    <property type="molecule type" value="Genomic_DNA"/>
</dbReference>
<protein>
    <submittedName>
        <fullName evidence="2">Uncharacterized protein</fullName>
    </submittedName>
</protein>
<gene>
    <name evidence="2" type="ORF">JF535_05445</name>
</gene>
<dbReference type="RefSeq" id="WP_206999926.1">
    <property type="nucleotide sequence ID" value="NZ_JAEKJR010000001.1"/>
</dbReference>
<evidence type="ECO:0000256" key="1">
    <source>
        <dbReference type="SAM" id="MobiDB-lite"/>
    </source>
</evidence>
<name>A0ABS3E4R4_9GAMM</name>
<evidence type="ECO:0000313" key="2">
    <source>
        <dbReference type="EMBL" id="MBN8430297.1"/>
    </source>
</evidence>
<organism evidence="2 3">
    <name type="scientific">Microbulbifer salipaludis</name>
    <dbReference type="NCBI Taxonomy" id="187980"/>
    <lineage>
        <taxon>Bacteria</taxon>
        <taxon>Pseudomonadati</taxon>
        <taxon>Pseudomonadota</taxon>
        <taxon>Gammaproteobacteria</taxon>
        <taxon>Cellvibrionales</taxon>
        <taxon>Microbulbiferaceae</taxon>
        <taxon>Microbulbifer</taxon>
    </lineage>
</organism>
<feature type="region of interest" description="Disordered" evidence="1">
    <location>
        <begin position="47"/>
        <end position="66"/>
    </location>
</feature>
<dbReference type="Proteomes" id="UP000664293">
    <property type="component" value="Unassembled WGS sequence"/>
</dbReference>
<reference evidence="2 3" key="1">
    <citation type="submission" date="2020-12" db="EMBL/GenBank/DDBJ databases">
        <title>Oil enriched cultivation method for isolating marine PHA-producing bacteria.</title>
        <authorList>
            <person name="Zheng W."/>
            <person name="Yu S."/>
            <person name="Huang Y."/>
        </authorList>
    </citation>
    <scope>NUCLEOTIDE SEQUENCE [LARGE SCALE GENOMIC DNA]</scope>
    <source>
        <strain evidence="2 3">SN0-2</strain>
    </source>
</reference>
<keyword evidence="3" id="KW-1185">Reference proteome</keyword>
<evidence type="ECO:0000313" key="3">
    <source>
        <dbReference type="Proteomes" id="UP000664293"/>
    </source>
</evidence>
<comment type="caution">
    <text evidence="2">The sequence shown here is derived from an EMBL/GenBank/DDBJ whole genome shotgun (WGS) entry which is preliminary data.</text>
</comment>
<accession>A0ABS3E4R4</accession>